<name>A0ABR6PWM0_9FLAO</name>
<protein>
    <submittedName>
        <fullName evidence="1">Uncharacterized protein</fullName>
    </submittedName>
</protein>
<reference evidence="1 2" key="1">
    <citation type="submission" date="2020-08" db="EMBL/GenBank/DDBJ databases">
        <title>Functional genomics of gut bacteria from endangered species of beetles.</title>
        <authorList>
            <person name="Carlos-Shanley C."/>
        </authorList>
    </citation>
    <scope>NUCLEOTIDE SEQUENCE [LARGE SCALE GENOMIC DNA]</scope>
    <source>
        <strain evidence="1 2">S00068</strain>
    </source>
</reference>
<dbReference type="Proteomes" id="UP000587367">
    <property type="component" value="Unassembled WGS sequence"/>
</dbReference>
<evidence type="ECO:0000313" key="1">
    <source>
        <dbReference type="EMBL" id="MBB6330101.1"/>
    </source>
</evidence>
<evidence type="ECO:0000313" key="2">
    <source>
        <dbReference type="Proteomes" id="UP000587367"/>
    </source>
</evidence>
<comment type="caution">
    <text evidence="1">The sequence shown here is derived from an EMBL/GenBank/DDBJ whole genome shotgun (WGS) entry which is preliminary data.</text>
</comment>
<gene>
    <name evidence="1" type="ORF">HNP24_001051</name>
</gene>
<organism evidence="1 2">
    <name type="scientific">Chryseobacterium sediminis</name>
    <dbReference type="NCBI Taxonomy" id="1679494"/>
    <lineage>
        <taxon>Bacteria</taxon>
        <taxon>Pseudomonadati</taxon>
        <taxon>Bacteroidota</taxon>
        <taxon>Flavobacteriia</taxon>
        <taxon>Flavobacteriales</taxon>
        <taxon>Weeksellaceae</taxon>
        <taxon>Chryseobacterium group</taxon>
        <taxon>Chryseobacterium</taxon>
    </lineage>
</organism>
<proteinExistence type="predicted"/>
<sequence>MKNLFSLKGKRKDHIIRYFKKKMYQLIEKGDWITFTIKKWYKTMTISCFISNDLVTLIIVKTKVTPFYEKYTVL</sequence>
<accession>A0ABR6PWM0</accession>
<dbReference type="EMBL" id="JACHKS010000001">
    <property type="protein sequence ID" value="MBB6330101.1"/>
    <property type="molecule type" value="Genomic_DNA"/>
</dbReference>
<keyword evidence="2" id="KW-1185">Reference proteome</keyword>